<proteinExistence type="predicted"/>
<reference evidence="4 5" key="1">
    <citation type="journal article" date="2013" name="Genome Announc.">
        <title>Draft Genome Sequence of Strain JLT2015T, Belonging to the Family Sphingomonadaceae of the Alphaproteobacteria.</title>
        <authorList>
            <person name="Tang K."/>
            <person name="Liu K."/>
            <person name="Li S."/>
            <person name="Jiao N."/>
        </authorList>
    </citation>
    <scope>NUCLEOTIDE SEQUENCE [LARGE SCALE GENOMIC DNA]</scope>
    <source>
        <strain evidence="4 5">JLT2015</strain>
    </source>
</reference>
<dbReference type="RefSeq" id="WP_008600278.1">
    <property type="nucleotide sequence ID" value="NZ_AMRV01000002.1"/>
</dbReference>
<sequence length="340" mass="37753">MTLWNLRAARMGDLDSLSELADLAGTGFTNLPSNREALKARLEWNEQSYAREEDEPDNELYILLLEEAATGRIGGSAMLFSRLGVRWPFYSYKVARLSQFSAELNRTARLDVLHLVNDFNGASEVGGLFLHPDLRSSGFGGLLARSRYMFIAMHRRRFASRILAELRGRVRDDGSAPFWDGLGGKFFGMSFQEADRFNSQHGNQFIADLMPKYPIYTALLSPEAQDTIGQPHDSGVPAMRMLEKEGFSFTGYVDIFDAGPTMVADTDRLRTVEAAQTLPIFEIGGGGAESHTGFAAAGERTEFRAWRTASRLTEQGLVMPPEEAALMRVKQGDKVIYVAS</sequence>
<dbReference type="InterPro" id="IPR007041">
    <property type="entry name" value="Arg_succinylTrfase_AstA/AruG"/>
</dbReference>
<dbReference type="EMBL" id="AMRV01000002">
    <property type="protein sequence ID" value="EMD83812.1"/>
    <property type="molecule type" value="Genomic_DNA"/>
</dbReference>
<gene>
    <name evidence="4" type="ORF">C725_0784</name>
</gene>
<accession>M2U727</accession>
<keyword evidence="2 4" id="KW-0808">Transferase</keyword>
<dbReference type="AlphaFoldDB" id="M2U727"/>
<evidence type="ECO:0000256" key="3">
    <source>
        <dbReference type="ARBA" id="ARBA00023315"/>
    </source>
</evidence>
<dbReference type="SUPFAM" id="SSF55729">
    <property type="entry name" value="Acyl-CoA N-acyltransferases (Nat)"/>
    <property type="match status" value="1"/>
</dbReference>
<dbReference type="Proteomes" id="UP000011717">
    <property type="component" value="Unassembled WGS sequence"/>
</dbReference>
<name>M2U727_9SPHN</name>
<evidence type="ECO:0000256" key="1">
    <source>
        <dbReference type="ARBA" id="ARBA00022503"/>
    </source>
</evidence>
<dbReference type="NCBIfam" id="TIGR03243">
    <property type="entry name" value="arg_catab_AOST"/>
    <property type="match status" value="1"/>
</dbReference>
<keyword evidence="1" id="KW-0056">Arginine metabolism</keyword>
<dbReference type="GO" id="GO:0008791">
    <property type="term" value="F:arginine N-succinyltransferase activity"/>
    <property type="evidence" value="ECO:0007669"/>
    <property type="project" value="InterPro"/>
</dbReference>
<dbReference type="OrthoDB" id="21121at2"/>
<organism evidence="4 5">
    <name type="scientific">Pacificimonas flava</name>
    <dbReference type="NCBI Taxonomy" id="1234595"/>
    <lineage>
        <taxon>Bacteria</taxon>
        <taxon>Pseudomonadati</taxon>
        <taxon>Pseudomonadota</taxon>
        <taxon>Alphaproteobacteria</taxon>
        <taxon>Sphingomonadales</taxon>
        <taxon>Sphingosinicellaceae</taxon>
        <taxon>Pacificimonas</taxon>
    </lineage>
</organism>
<evidence type="ECO:0000256" key="2">
    <source>
        <dbReference type="ARBA" id="ARBA00022679"/>
    </source>
</evidence>
<keyword evidence="3" id="KW-0012">Acyltransferase</keyword>
<dbReference type="InterPro" id="IPR016181">
    <property type="entry name" value="Acyl_CoA_acyltransferase"/>
</dbReference>
<comment type="caution">
    <text evidence="4">The sequence shown here is derived from an EMBL/GenBank/DDBJ whole genome shotgun (WGS) entry which is preliminary data.</text>
</comment>
<evidence type="ECO:0000313" key="5">
    <source>
        <dbReference type="Proteomes" id="UP000011717"/>
    </source>
</evidence>
<dbReference type="Pfam" id="PF04958">
    <property type="entry name" value="AstA"/>
    <property type="match status" value="1"/>
</dbReference>
<dbReference type="PATRIC" id="fig|1234595.3.peg.783"/>
<dbReference type="GO" id="GO:0006527">
    <property type="term" value="P:L-arginine catabolic process"/>
    <property type="evidence" value="ECO:0007669"/>
    <property type="project" value="InterPro"/>
</dbReference>
<keyword evidence="5" id="KW-1185">Reference proteome</keyword>
<protein>
    <submittedName>
        <fullName evidence="4">Arginine N-succinyltransferase</fullName>
    </submittedName>
</protein>
<dbReference type="PANTHER" id="PTHR30420:SF1">
    <property type="entry name" value="ARGININE N-SUCCINYLTRANSFERASE"/>
    <property type="match status" value="1"/>
</dbReference>
<evidence type="ECO:0000313" key="4">
    <source>
        <dbReference type="EMBL" id="EMD83812.1"/>
    </source>
</evidence>
<dbReference type="PANTHER" id="PTHR30420">
    <property type="entry name" value="N-SUCCINYLARGININE DIHYDROLASE"/>
    <property type="match status" value="1"/>
</dbReference>